<dbReference type="EMBL" id="VFMO01000001">
    <property type="protein sequence ID" value="TQJ15453.1"/>
    <property type="molecule type" value="Genomic_DNA"/>
</dbReference>
<protein>
    <submittedName>
        <fullName evidence="2">Uncharacterized protein</fullName>
    </submittedName>
</protein>
<feature type="compositionally biased region" description="Low complexity" evidence="1">
    <location>
        <begin position="95"/>
        <end position="111"/>
    </location>
</feature>
<organism evidence="2 3">
    <name type="scientific">Yimella lutea</name>
    <dbReference type="NCBI Taxonomy" id="587872"/>
    <lineage>
        <taxon>Bacteria</taxon>
        <taxon>Bacillati</taxon>
        <taxon>Actinomycetota</taxon>
        <taxon>Actinomycetes</taxon>
        <taxon>Micrococcales</taxon>
        <taxon>Dermacoccaceae</taxon>
        <taxon>Yimella</taxon>
    </lineage>
</organism>
<sequence>MSDQQSERDGRTTQDSAVDGSWQDAQHRNDHGATGSDPTDTGADNSGQGEPGSAAADSDSESDRSGDGRSDELTEGRPTVADEAGLDPDNDGEVDSPTPAAATSGAAPTDDGAQDEDKPLEAVHPEDRDQQGPDEATREQRAQQMPDELKIDIDEDKLKAWDDVRGSYGVKDENAAERPIMTGEGNPEPAREVQDGDDAGSDRRDDRADDRADDASSDGGSEQPRDEHEHDDRSSEEPTDGQTT</sequence>
<feature type="compositionally biased region" description="Acidic residues" evidence="1">
    <location>
        <begin position="84"/>
        <end position="94"/>
    </location>
</feature>
<feature type="compositionally biased region" description="Polar residues" evidence="1">
    <location>
        <begin position="36"/>
        <end position="48"/>
    </location>
</feature>
<evidence type="ECO:0000313" key="3">
    <source>
        <dbReference type="Proteomes" id="UP000320806"/>
    </source>
</evidence>
<comment type="caution">
    <text evidence="2">The sequence shown here is derived from an EMBL/GenBank/DDBJ whole genome shotgun (WGS) entry which is preliminary data.</text>
</comment>
<gene>
    <name evidence="2" type="ORF">FB459_3007</name>
</gene>
<feature type="compositionally biased region" description="Basic and acidic residues" evidence="1">
    <location>
        <begin position="1"/>
        <end position="12"/>
    </location>
</feature>
<dbReference type="Proteomes" id="UP000320806">
    <property type="component" value="Unassembled WGS sequence"/>
</dbReference>
<keyword evidence="3" id="KW-1185">Reference proteome</keyword>
<evidence type="ECO:0000313" key="2">
    <source>
        <dbReference type="EMBL" id="TQJ15453.1"/>
    </source>
</evidence>
<name>A0A542EJE1_9MICO</name>
<proteinExistence type="predicted"/>
<evidence type="ECO:0000256" key="1">
    <source>
        <dbReference type="SAM" id="MobiDB-lite"/>
    </source>
</evidence>
<reference evidence="2 3" key="1">
    <citation type="submission" date="2019-06" db="EMBL/GenBank/DDBJ databases">
        <title>Sequencing the genomes of 1000 actinobacteria strains.</title>
        <authorList>
            <person name="Klenk H.-P."/>
        </authorList>
    </citation>
    <scope>NUCLEOTIDE SEQUENCE [LARGE SCALE GENOMIC DNA]</scope>
    <source>
        <strain evidence="2 3">DSM 19828</strain>
    </source>
</reference>
<feature type="compositionally biased region" description="Basic and acidic residues" evidence="1">
    <location>
        <begin position="223"/>
        <end position="236"/>
    </location>
</feature>
<dbReference type="AlphaFoldDB" id="A0A542EJE1"/>
<accession>A0A542EJE1</accession>
<feature type="compositionally biased region" description="Basic and acidic residues" evidence="1">
    <location>
        <begin position="115"/>
        <end position="176"/>
    </location>
</feature>
<feature type="compositionally biased region" description="Basic and acidic residues" evidence="1">
    <location>
        <begin position="61"/>
        <end position="75"/>
    </location>
</feature>
<feature type="compositionally biased region" description="Basic and acidic residues" evidence="1">
    <location>
        <begin position="189"/>
        <end position="214"/>
    </location>
</feature>
<dbReference type="RefSeq" id="WP_141929014.1">
    <property type="nucleotide sequence ID" value="NZ_BAABCI010000013.1"/>
</dbReference>
<feature type="region of interest" description="Disordered" evidence="1">
    <location>
        <begin position="1"/>
        <end position="244"/>
    </location>
</feature>